<dbReference type="CDD" id="cd20075">
    <property type="entry name" value="XPF_nuclease_XPF_arch"/>
    <property type="match status" value="1"/>
</dbReference>
<accession>A0A844B972</accession>
<dbReference type="Pfam" id="PF02732">
    <property type="entry name" value="ERCC4"/>
    <property type="match status" value="1"/>
</dbReference>
<feature type="domain" description="Helix-hairpin-helix DNA-binding motif class 1" evidence="7">
    <location>
        <begin position="157"/>
        <end position="176"/>
    </location>
</feature>
<dbReference type="GO" id="GO:0003697">
    <property type="term" value="F:single-stranded DNA binding"/>
    <property type="evidence" value="ECO:0007669"/>
    <property type="project" value="TreeGrafter"/>
</dbReference>
<dbReference type="GO" id="GO:0000014">
    <property type="term" value="F:single-stranded DNA endodeoxyribonuclease activity"/>
    <property type="evidence" value="ECO:0007669"/>
    <property type="project" value="TreeGrafter"/>
</dbReference>
<dbReference type="InterPro" id="IPR003583">
    <property type="entry name" value="Hlx-hairpin-Hlx_DNA-bd_motif"/>
</dbReference>
<protein>
    <submittedName>
        <fullName evidence="9">Endonuclease</fullName>
    </submittedName>
</protein>
<dbReference type="GO" id="GO:0000724">
    <property type="term" value="P:double-strand break repair via homologous recombination"/>
    <property type="evidence" value="ECO:0007669"/>
    <property type="project" value="TreeGrafter"/>
</dbReference>
<evidence type="ECO:0000256" key="5">
    <source>
        <dbReference type="ARBA" id="ARBA00023125"/>
    </source>
</evidence>
<evidence type="ECO:0000256" key="2">
    <source>
        <dbReference type="ARBA" id="ARBA00022759"/>
    </source>
</evidence>
<evidence type="ECO:0000259" key="8">
    <source>
        <dbReference type="SMART" id="SM00891"/>
    </source>
</evidence>
<dbReference type="Gene3D" id="1.10.150.20">
    <property type="entry name" value="5' to 3' exonuclease, C-terminal subdomain"/>
    <property type="match status" value="1"/>
</dbReference>
<sequence length="225" mass="24124">MSGLVVDSRETNSGIPAMLRRSGVEFVTEELAAGDYRIGNILIERKTGVDLFQSIYDGRLFPQAELLCQHAERPFLLLEGDIRAANTNMVEDALPGAVSALSIFWGVQVLWMPDSASTASLLRCMVRHSTEGLGYEVPLRVKKPKLSAAPDGALPQFLVEGLPGVGAETARALLRHFGSAKAVFAAAPEDLRKCAGVGPKTASAIDAALRHQPTAFRSTRAAPDR</sequence>
<feature type="domain" description="Helix-hairpin-helix DNA-binding motif class 1" evidence="7">
    <location>
        <begin position="189"/>
        <end position="208"/>
    </location>
</feature>
<organism evidence="9 10">
    <name type="scientific">Caenimonas koreensis DSM 17982</name>
    <dbReference type="NCBI Taxonomy" id="1121255"/>
    <lineage>
        <taxon>Bacteria</taxon>
        <taxon>Pseudomonadati</taxon>
        <taxon>Pseudomonadota</taxon>
        <taxon>Betaproteobacteria</taxon>
        <taxon>Burkholderiales</taxon>
        <taxon>Comamonadaceae</taxon>
        <taxon>Caenimonas</taxon>
    </lineage>
</organism>
<dbReference type="RefSeq" id="WP_153586987.1">
    <property type="nucleotide sequence ID" value="NZ_WJBU01000030.1"/>
</dbReference>
<keyword evidence="1" id="KW-0540">Nuclease</keyword>
<dbReference type="InterPro" id="IPR006166">
    <property type="entry name" value="ERCC4_domain"/>
</dbReference>
<dbReference type="PANTHER" id="PTHR10150:SF0">
    <property type="entry name" value="DNA REPAIR ENDONUCLEASE XPF"/>
    <property type="match status" value="1"/>
</dbReference>
<dbReference type="OrthoDB" id="8558869at2"/>
<evidence type="ECO:0000256" key="3">
    <source>
        <dbReference type="ARBA" id="ARBA00022763"/>
    </source>
</evidence>
<evidence type="ECO:0000256" key="1">
    <source>
        <dbReference type="ARBA" id="ARBA00022722"/>
    </source>
</evidence>
<dbReference type="InterPro" id="IPR010994">
    <property type="entry name" value="RuvA_2-like"/>
</dbReference>
<keyword evidence="2 9" id="KW-0255">Endonuclease</keyword>
<dbReference type="Gene3D" id="3.40.50.10130">
    <property type="match status" value="1"/>
</dbReference>
<dbReference type="SUPFAM" id="SSF52980">
    <property type="entry name" value="Restriction endonuclease-like"/>
    <property type="match status" value="1"/>
</dbReference>
<dbReference type="Proteomes" id="UP000487350">
    <property type="component" value="Unassembled WGS sequence"/>
</dbReference>
<dbReference type="Pfam" id="PF14520">
    <property type="entry name" value="HHH_5"/>
    <property type="match status" value="1"/>
</dbReference>
<dbReference type="GO" id="GO:1901255">
    <property type="term" value="P:nucleotide-excision repair involved in interstrand cross-link repair"/>
    <property type="evidence" value="ECO:0007669"/>
    <property type="project" value="TreeGrafter"/>
</dbReference>
<keyword evidence="5" id="KW-0238">DNA-binding</keyword>
<evidence type="ECO:0000313" key="9">
    <source>
        <dbReference type="EMBL" id="MRD49693.1"/>
    </source>
</evidence>
<dbReference type="PANTHER" id="PTHR10150">
    <property type="entry name" value="DNA REPAIR ENDONUCLEASE XPF"/>
    <property type="match status" value="1"/>
</dbReference>
<reference evidence="9 10" key="1">
    <citation type="submission" date="2019-11" db="EMBL/GenBank/DDBJ databases">
        <title>Caenimonas koreensis gen. nov., sp. nov., isolated from activated sludge.</title>
        <authorList>
            <person name="Seung H.R."/>
        </authorList>
    </citation>
    <scope>NUCLEOTIDE SEQUENCE [LARGE SCALE GENOMIC DNA]</scope>
    <source>
        <strain evidence="9 10">EMB320</strain>
    </source>
</reference>
<keyword evidence="4" id="KW-0378">Hydrolase</keyword>
<dbReference type="SMART" id="SM00278">
    <property type="entry name" value="HhH1"/>
    <property type="match status" value="2"/>
</dbReference>
<keyword evidence="6" id="KW-0234">DNA repair</keyword>
<dbReference type="EMBL" id="WJBU01000030">
    <property type="protein sequence ID" value="MRD49693.1"/>
    <property type="molecule type" value="Genomic_DNA"/>
</dbReference>
<feature type="domain" description="ERCC4" evidence="8">
    <location>
        <begin position="3"/>
        <end position="82"/>
    </location>
</feature>
<comment type="caution">
    <text evidence="9">The sequence shown here is derived from an EMBL/GenBank/DDBJ whole genome shotgun (WGS) entry which is preliminary data.</text>
</comment>
<gene>
    <name evidence="9" type="ORF">GHT07_20680</name>
</gene>
<dbReference type="SUPFAM" id="SSF47781">
    <property type="entry name" value="RuvA domain 2-like"/>
    <property type="match status" value="1"/>
</dbReference>
<keyword evidence="3" id="KW-0227">DNA damage</keyword>
<name>A0A844B972_9BURK</name>
<dbReference type="InterPro" id="IPR011335">
    <property type="entry name" value="Restrct_endonuc-II-like"/>
</dbReference>
<evidence type="ECO:0000256" key="6">
    <source>
        <dbReference type="ARBA" id="ARBA00023204"/>
    </source>
</evidence>
<dbReference type="GO" id="GO:0003684">
    <property type="term" value="F:damaged DNA binding"/>
    <property type="evidence" value="ECO:0007669"/>
    <property type="project" value="TreeGrafter"/>
</dbReference>
<evidence type="ECO:0000313" key="10">
    <source>
        <dbReference type="Proteomes" id="UP000487350"/>
    </source>
</evidence>
<evidence type="ECO:0000259" key="7">
    <source>
        <dbReference type="SMART" id="SM00278"/>
    </source>
</evidence>
<dbReference type="AlphaFoldDB" id="A0A844B972"/>
<proteinExistence type="predicted"/>
<dbReference type="SMART" id="SM00891">
    <property type="entry name" value="ERCC4"/>
    <property type="match status" value="1"/>
</dbReference>
<keyword evidence="10" id="KW-1185">Reference proteome</keyword>
<evidence type="ECO:0000256" key="4">
    <source>
        <dbReference type="ARBA" id="ARBA00022801"/>
    </source>
</evidence>